<protein>
    <submittedName>
        <fullName evidence="2">Methionine synthase II (Cobalamin-independent)</fullName>
    </submittedName>
</protein>
<dbReference type="Gene3D" id="3.20.20.210">
    <property type="match status" value="1"/>
</dbReference>
<dbReference type="SUPFAM" id="SSF51726">
    <property type="entry name" value="UROD/MetE-like"/>
    <property type="match status" value="1"/>
</dbReference>
<dbReference type="AlphaFoldDB" id="I0UZR1"/>
<sequence>MAAGGRGGTIGAVSSGETQRFWPRGAATGVGSMPGIDAAEAAAVVFGELPEFPHLPELPARGVGADVIGRAAALLVDLAVEVVPSGYRVTARPGRDHRRAVDLLRWDTDAVTEAAERSRPSVVKTQVAGPWTLAAGVELPRGHRVLTDEGALRDFTDSLVEGLAAHVTELADRTGARVVVQLDEPTLPSVLAGALSTPSGYGTVAAVPEPRARELLGTVVEAARAATGCPVVLHCCARRPPVGLLHASGADAISLDATLLRGAPGALLDEIGEAWDAGVTFLLGLVPSVEGEARLKLKELARPAFDLVDRLGFARETLAERAVPTPTCGLASADNDWVRRALSLARDLGKAFVEPVEGW</sequence>
<accession>I0UZR1</accession>
<dbReference type="Pfam" id="PF01717">
    <property type="entry name" value="Meth_synt_2"/>
    <property type="match status" value="1"/>
</dbReference>
<name>I0UZR1_9PSEU</name>
<proteinExistence type="predicted"/>
<dbReference type="Proteomes" id="UP000004691">
    <property type="component" value="Unassembled WGS sequence"/>
</dbReference>
<evidence type="ECO:0000259" key="1">
    <source>
        <dbReference type="Pfam" id="PF01717"/>
    </source>
</evidence>
<dbReference type="GO" id="GO:0008270">
    <property type="term" value="F:zinc ion binding"/>
    <property type="evidence" value="ECO:0007669"/>
    <property type="project" value="InterPro"/>
</dbReference>
<dbReference type="eggNOG" id="COG0620">
    <property type="taxonomic scope" value="Bacteria"/>
</dbReference>
<reference evidence="2 3" key="1">
    <citation type="submission" date="2012-01" db="EMBL/GenBank/DDBJ databases">
        <title>Improved High-Quality Draft sequence of Saccharomonospora xinjiangensis XJ-54.</title>
        <authorList>
            <consortium name="US DOE Joint Genome Institute"/>
            <person name="Lucas S."/>
            <person name="Han J."/>
            <person name="Lapidus A."/>
            <person name="Cheng J.-F."/>
            <person name="Goodwin L."/>
            <person name="Pitluck S."/>
            <person name="Peters L."/>
            <person name="Mikhailova N."/>
            <person name="Teshima H."/>
            <person name="Detter J.C."/>
            <person name="Han C."/>
            <person name="Tapia R."/>
            <person name="Land M."/>
            <person name="Hauser L."/>
            <person name="Kyrpides N."/>
            <person name="Ivanova N."/>
            <person name="Pagani I."/>
            <person name="Brambilla E.-M."/>
            <person name="Klenk H.-P."/>
            <person name="Woyke T."/>
        </authorList>
    </citation>
    <scope>NUCLEOTIDE SEQUENCE [LARGE SCALE GENOMIC DNA]</scope>
    <source>
        <strain evidence="2 3">XJ-54</strain>
    </source>
</reference>
<dbReference type="InterPro" id="IPR002629">
    <property type="entry name" value="Met_Synth_C/arc"/>
</dbReference>
<evidence type="ECO:0000313" key="2">
    <source>
        <dbReference type="EMBL" id="EID53364.1"/>
    </source>
</evidence>
<organism evidence="2 3">
    <name type="scientific">Saccharomonospora xinjiangensis XJ-54</name>
    <dbReference type="NCBI Taxonomy" id="882086"/>
    <lineage>
        <taxon>Bacteria</taxon>
        <taxon>Bacillati</taxon>
        <taxon>Actinomycetota</taxon>
        <taxon>Actinomycetes</taxon>
        <taxon>Pseudonocardiales</taxon>
        <taxon>Pseudonocardiaceae</taxon>
        <taxon>Saccharomonospora</taxon>
    </lineage>
</organism>
<keyword evidence="3" id="KW-1185">Reference proteome</keyword>
<evidence type="ECO:0000313" key="3">
    <source>
        <dbReference type="Proteomes" id="UP000004691"/>
    </source>
</evidence>
<gene>
    <name evidence="2" type="ORF">SacxiDRAFT_1105</name>
</gene>
<dbReference type="InterPro" id="IPR038071">
    <property type="entry name" value="UROD/MetE-like_sf"/>
</dbReference>
<dbReference type="OrthoDB" id="5242426at2"/>
<dbReference type="CDD" id="cd03310">
    <property type="entry name" value="CIMS_like"/>
    <property type="match status" value="1"/>
</dbReference>
<dbReference type="GO" id="GO:0003871">
    <property type="term" value="F:5-methyltetrahydropteroyltriglutamate-homocysteine S-methyltransferase activity"/>
    <property type="evidence" value="ECO:0007669"/>
    <property type="project" value="InterPro"/>
</dbReference>
<dbReference type="GO" id="GO:0009086">
    <property type="term" value="P:methionine biosynthetic process"/>
    <property type="evidence" value="ECO:0007669"/>
    <property type="project" value="InterPro"/>
</dbReference>
<dbReference type="HOGENOM" id="CLU_065357_0_0_11"/>
<dbReference type="EMBL" id="JH636049">
    <property type="protein sequence ID" value="EID53364.1"/>
    <property type="molecule type" value="Genomic_DNA"/>
</dbReference>
<dbReference type="STRING" id="882086.SacxiDRAFT_1105"/>
<feature type="domain" description="Cobalamin-independent methionine synthase MetE C-terminal/archaeal" evidence="1">
    <location>
        <begin position="27"/>
        <end position="349"/>
    </location>
</feature>